<proteinExistence type="predicted"/>
<dbReference type="AlphaFoldDB" id="A0AAE1BE32"/>
<dbReference type="Proteomes" id="UP001283361">
    <property type="component" value="Unassembled WGS sequence"/>
</dbReference>
<dbReference type="EMBL" id="JAWDGP010000031">
    <property type="protein sequence ID" value="KAK3804190.1"/>
    <property type="molecule type" value="Genomic_DNA"/>
</dbReference>
<protein>
    <submittedName>
        <fullName evidence="2">Uncharacterized protein</fullName>
    </submittedName>
</protein>
<feature type="region of interest" description="Disordered" evidence="1">
    <location>
        <begin position="21"/>
        <end position="40"/>
    </location>
</feature>
<keyword evidence="3" id="KW-1185">Reference proteome</keyword>
<evidence type="ECO:0000313" key="3">
    <source>
        <dbReference type="Proteomes" id="UP001283361"/>
    </source>
</evidence>
<comment type="caution">
    <text evidence="2">The sequence shown here is derived from an EMBL/GenBank/DDBJ whole genome shotgun (WGS) entry which is preliminary data.</text>
</comment>
<sequence>MIRHKNKLGVVSKSRHKIIYKADKEEQSRSSQHRQAAPARWRQLEQLNSVQQRSETLAMPGKEQSDPPMMFTKHFSASNIWAGKRRCIEHTS</sequence>
<name>A0AAE1BE32_9GAST</name>
<gene>
    <name evidence="2" type="ORF">RRG08_012070</name>
</gene>
<evidence type="ECO:0000313" key="2">
    <source>
        <dbReference type="EMBL" id="KAK3804190.1"/>
    </source>
</evidence>
<accession>A0AAE1BE32</accession>
<reference evidence="2" key="1">
    <citation type="journal article" date="2023" name="G3 (Bethesda)">
        <title>A reference genome for the long-term kleptoplast-retaining sea slug Elysia crispata morphotype clarki.</title>
        <authorList>
            <person name="Eastman K.E."/>
            <person name="Pendleton A.L."/>
            <person name="Shaikh M.A."/>
            <person name="Suttiyut T."/>
            <person name="Ogas R."/>
            <person name="Tomko P."/>
            <person name="Gavelis G."/>
            <person name="Widhalm J.R."/>
            <person name="Wisecaver J.H."/>
        </authorList>
    </citation>
    <scope>NUCLEOTIDE SEQUENCE</scope>
    <source>
        <strain evidence="2">ECLA1</strain>
    </source>
</reference>
<organism evidence="2 3">
    <name type="scientific">Elysia crispata</name>
    <name type="common">lettuce slug</name>
    <dbReference type="NCBI Taxonomy" id="231223"/>
    <lineage>
        <taxon>Eukaryota</taxon>
        <taxon>Metazoa</taxon>
        <taxon>Spiralia</taxon>
        <taxon>Lophotrochozoa</taxon>
        <taxon>Mollusca</taxon>
        <taxon>Gastropoda</taxon>
        <taxon>Heterobranchia</taxon>
        <taxon>Euthyneura</taxon>
        <taxon>Panpulmonata</taxon>
        <taxon>Sacoglossa</taxon>
        <taxon>Placobranchoidea</taxon>
        <taxon>Plakobranchidae</taxon>
        <taxon>Elysia</taxon>
    </lineage>
</organism>
<feature type="region of interest" description="Disordered" evidence="1">
    <location>
        <begin position="51"/>
        <end position="71"/>
    </location>
</feature>
<evidence type="ECO:0000256" key="1">
    <source>
        <dbReference type="SAM" id="MobiDB-lite"/>
    </source>
</evidence>